<accession>A0A087B3H9</accession>
<dbReference type="Proteomes" id="UP000029067">
    <property type="component" value="Unassembled WGS sequence"/>
</dbReference>
<gene>
    <name evidence="1" type="ORF">BCUN_0072</name>
</gene>
<protein>
    <submittedName>
        <fullName evidence="1">Uncharacterized protein</fullName>
    </submittedName>
</protein>
<evidence type="ECO:0000313" key="1">
    <source>
        <dbReference type="EMBL" id="KFI65579.1"/>
    </source>
</evidence>
<sequence length="211" mass="23579">MGMRTWPSLRTRWVNMSKGCLMNLVWPNPNASCWNVPWNITDRYPGLTTWKHGMISGSAFCNGGILNRLSCNSTDCMSKQIASTVDGMTQAQQDKLDEDLMECRTAHVLQVDAAYRASQGNAELYIDSDVSLVDCLRRRSLVPRDYTVSRFQAESESRIAMAGTGGTPEEFQAKLESAFSFDLDDPAVQTCVVSNDPVLFAHRLETWRPLG</sequence>
<comment type="caution">
    <text evidence="1">The sequence shown here is derived from an EMBL/GenBank/DDBJ whole genome shotgun (WGS) entry which is preliminary data.</text>
</comment>
<proteinExistence type="predicted"/>
<organism evidence="1 2">
    <name type="scientific">Bifidobacterium cuniculi</name>
    <dbReference type="NCBI Taxonomy" id="1688"/>
    <lineage>
        <taxon>Bacteria</taxon>
        <taxon>Bacillati</taxon>
        <taxon>Actinomycetota</taxon>
        <taxon>Actinomycetes</taxon>
        <taxon>Bifidobacteriales</taxon>
        <taxon>Bifidobacteriaceae</taxon>
        <taxon>Bifidobacterium</taxon>
    </lineage>
</organism>
<name>A0A087B3H9_9BIFI</name>
<dbReference type="AlphaFoldDB" id="A0A087B3H9"/>
<reference evidence="1 2" key="1">
    <citation type="submission" date="2014-03" db="EMBL/GenBank/DDBJ databases">
        <title>Genomics of Bifidobacteria.</title>
        <authorList>
            <person name="Ventura M."/>
            <person name="Milani C."/>
            <person name="Lugli G.A."/>
        </authorList>
    </citation>
    <scope>NUCLEOTIDE SEQUENCE [LARGE SCALE GENOMIC DNA]</scope>
    <source>
        <strain evidence="1 2">LMG 10738</strain>
    </source>
</reference>
<dbReference type="EMBL" id="JGYV01000001">
    <property type="protein sequence ID" value="KFI65579.1"/>
    <property type="molecule type" value="Genomic_DNA"/>
</dbReference>
<keyword evidence="2" id="KW-1185">Reference proteome</keyword>
<evidence type="ECO:0000313" key="2">
    <source>
        <dbReference type="Proteomes" id="UP000029067"/>
    </source>
</evidence>